<dbReference type="EMBL" id="BARW01000357">
    <property type="protein sequence ID" value="GAI63272.1"/>
    <property type="molecule type" value="Genomic_DNA"/>
</dbReference>
<feature type="domain" description="Glycosyl transferase family 1" evidence="1">
    <location>
        <begin position="192"/>
        <end position="349"/>
    </location>
</feature>
<comment type="caution">
    <text evidence="3">The sequence shown here is derived from an EMBL/GenBank/DDBJ whole genome shotgun (WGS) entry which is preliminary data.</text>
</comment>
<dbReference type="SUPFAM" id="SSF53756">
    <property type="entry name" value="UDP-Glycosyltransferase/glycogen phosphorylase"/>
    <property type="match status" value="1"/>
</dbReference>
<dbReference type="PANTHER" id="PTHR12526:SF630">
    <property type="entry name" value="GLYCOSYLTRANSFERASE"/>
    <property type="match status" value="1"/>
</dbReference>
<dbReference type="GO" id="GO:0016757">
    <property type="term" value="F:glycosyltransferase activity"/>
    <property type="evidence" value="ECO:0007669"/>
    <property type="project" value="InterPro"/>
</dbReference>
<dbReference type="CDD" id="cd03811">
    <property type="entry name" value="GT4_GT28_WabH-like"/>
    <property type="match status" value="1"/>
</dbReference>
<reference evidence="3" key="1">
    <citation type="journal article" date="2014" name="Front. Microbiol.">
        <title>High frequency of phylogenetically diverse reductive dehalogenase-homologous genes in deep subseafloor sedimentary metagenomes.</title>
        <authorList>
            <person name="Kawai M."/>
            <person name="Futagami T."/>
            <person name="Toyoda A."/>
            <person name="Takaki Y."/>
            <person name="Nishi S."/>
            <person name="Hori S."/>
            <person name="Arai W."/>
            <person name="Tsubouchi T."/>
            <person name="Morono Y."/>
            <person name="Uchiyama I."/>
            <person name="Ito T."/>
            <person name="Fujiyama A."/>
            <person name="Inagaki F."/>
            <person name="Takami H."/>
        </authorList>
    </citation>
    <scope>NUCLEOTIDE SEQUENCE</scope>
    <source>
        <strain evidence="3">Expedition CK06-06</strain>
    </source>
</reference>
<name>X1Q414_9ZZZZ</name>
<feature type="domain" description="Glycosyltransferase subfamily 4-like N-terminal" evidence="2">
    <location>
        <begin position="13"/>
        <end position="177"/>
    </location>
</feature>
<dbReference type="AlphaFoldDB" id="X1Q414"/>
<dbReference type="Pfam" id="PF00534">
    <property type="entry name" value="Glycos_transf_1"/>
    <property type="match status" value="1"/>
</dbReference>
<protein>
    <recommendedName>
        <fullName evidence="4">Glycosyl transferase family 1 domain-containing protein</fullName>
    </recommendedName>
</protein>
<dbReference type="Pfam" id="PF13439">
    <property type="entry name" value="Glyco_transf_4"/>
    <property type="match status" value="1"/>
</dbReference>
<evidence type="ECO:0008006" key="4">
    <source>
        <dbReference type="Google" id="ProtNLM"/>
    </source>
</evidence>
<dbReference type="Gene3D" id="3.40.50.2000">
    <property type="entry name" value="Glycogen Phosphorylase B"/>
    <property type="match status" value="2"/>
</dbReference>
<evidence type="ECO:0000313" key="3">
    <source>
        <dbReference type="EMBL" id="GAI63272.1"/>
    </source>
</evidence>
<evidence type="ECO:0000259" key="1">
    <source>
        <dbReference type="Pfam" id="PF00534"/>
    </source>
</evidence>
<proteinExistence type="predicted"/>
<dbReference type="InterPro" id="IPR028098">
    <property type="entry name" value="Glyco_trans_4-like_N"/>
</dbReference>
<accession>X1Q414</accession>
<sequence length="380" mass="42581">MKILLLINSLSGGGAERVVQTLANYFNTLDDYEVVVVILETLKDSYILDNGIRKRVLRTALTCRGFGKILSMPLQAYEFAKIVKEERPDASISFLVRANLVHVMSRWFGNRNPIFISERTTSQNQYKSNSLKNRIMRWLIRWLYPKATRVSAISNGVKESLLSFGISPSKIKVIYNPQPLQELHELASKSSSIQIKQDASILVTVGRLVDLKDHDTLIKAFEKVKRKIDACLYIIGDGPNRKKLESLAQTLGLTDDIRFLGWQPNPFALLKQADIFVLSSRFEGFGNVIIEAMACGLPVVSTDCPSGPREILRDGETGVLVPVGDVDALAQAITTLLSNRQILTEYARKSKDRAKEFDVSLIACEYLEFLTLLTEHSITS</sequence>
<dbReference type="PANTHER" id="PTHR12526">
    <property type="entry name" value="GLYCOSYLTRANSFERASE"/>
    <property type="match status" value="1"/>
</dbReference>
<dbReference type="InterPro" id="IPR001296">
    <property type="entry name" value="Glyco_trans_1"/>
</dbReference>
<evidence type="ECO:0000259" key="2">
    <source>
        <dbReference type="Pfam" id="PF13439"/>
    </source>
</evidence>
<gene>
    <name evidence="3" type="ORF">S12H4_01691</name>
</gene>
<organism evidence="3">
    <name type="scientific">marine sediment metagenome</name>
    <dbReference type="NCBI Taxonomy" id="412755"/>
    <lineage>
        <taxon>unclassified sequences</taxon>
        <taxon>metagenomes</taxon>
        <taxon>ecological metagenomes</taxon>
    </lineage>
</organism>